<gene>
    <name evidence="2" type="ORF">EVAR_35881_1</name>
</gene>
<dbReference type="AlphaFoldDB" id="A0A4C1WWS2"/>
<feature type="chain" id="PRO_5020035014" evidence="1">
    <location>
        <begin position="20"/>
        <end position="187"/>
    </location>
</feature>
<sequence length="187" mass="21332">MSLYIVIAVFMAVPRVANTNNGILSSFKEFCRAVLKTLPRPEEDGKVSGRVAFTNAVQDQQEAGTDEIIISTLPSRDFLIRKIQVDNKGLPRLRTPIVKRPKIKVPKLEESLQSPEFLPATVVDERPYAKFKDRMLKDEASQTERMENFKKGLQKMLHIVKVLGEIDHYLSDRTRIVIDKILKVLSK</sequence>
<feature type="signal peptide" evidence="1">
    <location>
        <begin position="1"/>
        <end position="19"/>
    </location>
</feature>
<keyword evidence="3" id="KW-1185">Reference proteome</keyword>
<reference evidence="2 3" key="1">
    <citation type="journal article" date="2019" name="Commun. Biol.">
        <title>The bagworm genome reveals a unique fibroin gene that provides high tensile strength.</title>
        <authorList>
            <person name="Kono N."/>
            <person name="Nakamura H."/>
            <person name="Ohtoshi R."/>
            <person name="Tomita M."/>
            <person name="Numata K."/>
            <person name="Arakawa K."/>
        </authorList>
    </citation>
    <scope>NUCLEOTIDE SEQUENCE [LARGE SCALE GENOMIC DNA]</scope>
</reference>
<comment type="caution">
    <text evidence="2">The sequence shown here is derived from an EMBL/GenBank/DDBJ whole genome shotgun (WGS) entry which is preliminary data.</text>
</comment>
<evidence type="ECO:0000313" key="3">
    <source>
        <dbReference type="Proteomes" id="UP000299102"/>
    </source>
</evidence>
<dbReference type="EMBL" id="BGZK01000651">
    <property type="protein sequence ID" value="GBP54619.1"/>
    <property type="molecule type" value="Genomic_DNA"/>
</dbReference>
<proteinExistence type="predicted"/>
<keyword evidence="1" id="KW-0732">Signal</keyword>
<evidence type="ECO:0000256" key="1">
    <source>
        <dbReference type="SAM" id="SignalP"/>
    </source>
</evidence>
<evidence type="ECO:0000313" key="2">
    <source>
        <dbReference type="EMBL" id="GBP54619.1"/>
    </source>
</evidence>
<protein>
    <submittedName>
        <fullName evidence="2">Uncharacterized protein</fullName>
    </submittedName>
</protein>
<name>A0A4C1WWS2_EUMVA</name>
<organism evidence="2 3">
    <name type="scientific">Eumeta variegata</name>
    <name type="common">Bagworm moth</name>
    <name type="synonym">Eumeta japonica</name>
    <dbReference type="NCBI Taxonomy" id="151549"/>
    <lineage>
        <taxon>Eukaryota</taxon>
        <taxon>Metazoa</taxon>
        <taxon>Ecdysozoa</taxon>
        <taxon>Arthropoda</taxon>
        <taxon>Hexapoda</taxon>
        <taxon>Insecta</taxon>
        <taxon>Pterygota</taxon>
        <taxon>Neoptera</taxon>
        <taxon>Endopterygota</taxon>
        <taxon>Lepidoptera</taxon>
        <taxon>Glossata</taxon>
        <taxon>Ditrysia</taxon>
        <taxon>Tineoidea</taxon>
        <taxon>Psychidae</taxon>
        <taxon>Oiketicinae</taxon>
        <taxon>Eumeta</taxon>
    </lineage>
</organism>
<dbReference type="OrthoDB" id="6621861at2759"/>
<dbReference type="Proteomes" id="UP000299102">
    <property type="component" value="Unassembled WGS sequence"/>
</dbReference>
<accession>A0A4C1WWS2</accession>